<organism evidence="17 18">
    <name type="scientific">Psilocybe cyanescens</name>
    <dbReference type="NCBI Taxonomy" id="93625"/>
    <lineage>
        <taxon>Eukaryota</taxon>
        <taxon>Fungi</taxon>
        <taxon>Dikarya</taxon>
        <taxon>Basidiomycota</taxon>
        <taxon>Agaricomycotina</taxon>
        <taxon>Agaricomycetes</taxon>
        <taxon>Agaricomycetidae</taxon>
        <taxon>Agaricales</taxon>
        <taxon>Agaricineae</taxon>
        <taxon>Strophariaceae</taxon>
        <taxon>Psilocybe</taxon>
    </lineage>
</organism>
<dbReference type="PANTHER" id="PTHR10903:SF135">
    <property type="entry name" value="TRANSLOCASE OF CHLOROPLAST 120, CHLOROPLASTIC-RELATED"/>
    <property type="match status" value="1"/>
</dbReference>
<comment type="cofactor">
    <cofactor evidence="1">
        <name>Mg(2+)</name>
        <dbReference type="ChEBI" id="CHEBI:18420"/>
    </cofactor>
</comment>
<dbReference type="InterPro" id="IPR045058">
    <property type="entry name" value="GIMA/IAN/Toc"/>
</dbReference>
<evidence type="ECO:0000313" key="18">
    <source>
        <dbReference type="Proteomes" id="UP000283269"/>
    </source>
</evidence>
<dbReference type="Gene3D" id="3.40.50.300">
    <property type="entry name" value="P-loop containing nucleotide triphosphate hydrolases"/>
    <property type="match status" value="1"/>
</dbReference>
<keyword evidence="5" id="KW-0934">Plastid</keyword>
<evidence type="ECO:0000256" key="6">
    <source>
        <dbReference type="ARBA" id="ARBA00022692"/>
    </source>
</evidence>
<dbReference type="CDD" id="cd00882">
    <property type="entry name" value="Ras_like_GTPase"/>
    <property type="match status" value="1"/>
</dbReference>
<dbReference type="InParanoid" id="A0A409WK22"/>
<feature type="compositionally biased region" description="Pro residues" evidence="15">
    <location>
        <begin position="255"/>
        <end position="279"/>
    </location>
</feature>
<sequence length="279" mass="31039">MANKPEKVGLNLFGIFKSSHKKSRKFNNKVLDDALWDTDYCYSIMGATGVGKSTFINKVAGQNLARVGHEVESCTAEMQIVDIGPSVFHDFPWLKNRRLCLVDTPGFDDTYKDDVEILETIAKWLKSSYKTHVLGGVIYLHDLSIDRYTGTAKKNLNMFCQLCGMDALDRVVVGATKANRLNKGAALSRLERLKETHWKDMMKHGSHIFLVDDDPRSALQIVKAVLRLHEEKFENQHHLADPTPQALAPTLGAPGPTPQVPEPTPQVPEPTPGAPEPMP</sequence>
<keyword evidence="8" id="KW-0378">Hydrolase</keyword>
<dbReference type="GO" id="GO:0016020">
    <property type="term" value="C:membrane"/>
    <property type="evidence" value="ECO:0007669"/>
    <property type="project" value="UniProtKB-SubCell"/>
</dbReference>
<comment type="caution">
    <text evidence="17">The sequence shown here is derived from an EMBL/GenBank/DDBJ whole genome shotgun (WGS) entry which is preliminary data.</text>
</comment>
<evidence type="ECO:0000313" key="17">
    <source>
        <dbReference type="EMBL" id="PPQ78829.1"/>
    </source>
</evidence>
<name>A0A409WK22_PSICY</name>
<comment type="subcellular location">
    <subcellularLocation>
        <location evidence="2">Membrane</location>
        <topology evidence="2">Single-pass membrane protein</topology>
    </subcellularLocation>
    <subcellularLocation>
        <location evidence="14">Plastid</location>
        <location evidence="14">Chloroplast outer membrane</location>
    </subcellularLocation>
</comment>
<evidence type="ECO:0000256" key="13">
    <source>
        <dbReference type="ARBA" id="ARBA00023136"/>
    </source>
</evidence>
<keyword evidence="13" id="KW-0472">Membrane</keyword>
<evidence type="ECO:0000256" key="14">
    <source>
        <dbReference type="ARBA" id="ARBA00024013"/>
    </source>
</evidence>
<evidence type="ECO:0000256" key="4">
    <source>
        <dbReference type="ARBA" id="ARBA00022528"/>
    </source>
</evidence>
<keyword evidence="3" id="KW-0813">Transport</keyword>
<keyword evidence="4" id="KW-0150">Chloroplast</keyword>
<keyword evidence="6" id="KW-0812">Transmembrane</keyword>
<evidence type="ECO:0000256" key="3">
    <source>
        <dbReference type="ARBA" id="ARBA00022448"/>
    </source>
</evidence>
<keyword evidence="12" id="KW-1133">Transmembrane helix</keyword>
<evidence type="ECO:0000256" key="10">
    <source>
        <dbReference type="ARBA" id="ARBA00022842"/>
    </source>
</evidence>
<dbReference type="Pfam" id="PF01926">
    <property type="entry name" value="MMR_HSR1"/>
    <property type="match status" value="1"/>
</dbReference>
<feature type="domain" description="G" evidence="16">
    <location>
        <begin position="43"/>
        <end position="131"/>
    </location>
</feature>
<keyword evidence="18" id="KW-1185">Reference proteome</keyword>
<keyword evidence="10" id="KW-0460">Magnesium</keyword>
<dbReference type="GO" id="GO:0005525">
    <property type="term" value="F:GTP binding"/>
    <property type="evidence" value="ECO:0007669"/>
    <property type="project" value="InterPro"/>
</dbReference>
<evidence type="ECO:0000256" key="2">
    <source>
        <dbReference type="ARBA" id="ARBA00004167"/>
    </source>
</evidence>
<dbReference type="STRING" id="93625.A0A409WK22"/>
<dbReference type="GO" id="GO:0046872">
    <property type="term" value="F:metal ion binding"/>
    <property type="evidence" value="ECO:0007669"/>
    <property type="project" value="UniProtKB-KW"/>
</dbReference>
<evidence type="ECO:0000256" key="15">
    <source>
        <dbReference type="SAM" id="MobiDB-lite"/>
    </source>
</evidence>
<feature type="non-terminal residue" evidence="17">
    <location>
        <position position="279"/>
    </location>
</feature>
<dbReference type="GO" id="GO:0015031">
    <property type="term" value="P:protein transport"/>
    <property type="evidence" value="ECO:0007669"/>
    <property type="project" value="UniProtKB-KW"/>
</dbReference>
<protein>
    <recommendedName>
        <fullName evidence="16">G domain-containing protein</fullName>
    </recommendedName>
</protein>
<dbReference type="PANTHER" id="PTHR10903">
    <property type="entry name" value="GTPASE, IMAP FAMILY MEMBER-RELATED"/>
    <property type="match status" value="1"/>
</dbReference>
<evidence type="ECO:0000256" key="7">
    <source>
        <dbReference type="ARBA" id="ARBA00022723"/>
    </source>
</evidence>
<evidence type="ECO:0000256" key="8">
    <source>
        <dbReference type="ARBA" id="ARBA00022801"/>
    </source>
</evidence>
<evidence type="ECO:0000259" key="16">
    <source>
        <dbReference type="Pfam" id="PF01926"/>
    </source>
</evidence>
<keyword evidence="9" id="KW-1002">Plastid outer membrane</keyword>
<dbReference type="EMBL" id="NHYD01003405">
    <property type="protein sequence ID" value="PPQ78829.1"/>
    <property type="molecule type" value="Genomic_DNA"/>
</dbReference>
<evidence type="ECO:0000256" key="9">
    <source>
        <dbReference type="ARBA" id="ARBA00022805"/>
    </source>
</evidence>
<dbReference type="SUPFAM" id="SSF52540">
    <property type="entry name" value="P-loop containing nucleoside triphosphate hydrolases"/>
    <property type="match status" value="1"/>
</dbReference>
<proteinExistence type="predicted"/>
<dbReference type="InterPro" id="IPR027417">
    <property type="entry name" value="P-loop_NTPase"/>
</dbReference>
<dbReference type="AlphaFoldDB" id="A0A409WK22"/>
<dbReference type="InterPro" id="IPR006073">
    <property type="entry name" value="GTP-bd"/>
</dbReference>
<feature type="region of interest" description="Disordered" evidence="15">
    <location>
        <begin position="240"/>
        <end position="279"/>
    </location>
</feature>
<reference evidence="17 18" key="1">
    <citation type="journal article" date="2018" name="Evol. Lett.">
        <title>Horizontal gene cluster transfer increased hallucinogenic mushroom diversity.</title>
        <authorList>
            <person name="Reynolds H.T."/>
            <person name="Vijayakumar V."/>
            <person name="Gluck-Thaler E."/>
            <person name="Korotkin H.B."/>
            <person name="Matheny P.B."/>
            <person name="Slot J.C."/>
        </authorList>
    </citation>
    <scope>NUCLEOTIDE SEQUENCE [LARGE SCALE GENOMIC DNA]</scope>
    <source>
        <strain evidence="17 18">2631</strain>
    </source>
</reference>
<dbReference type="OrthoDB" id="8954335at2759"/>
<dbReference type="GO" id="GO:0016787">
    <property type="term" value="F:hydrolase activity"/>
    <property type="evidence" value="ECO:0007669"/>
    <property type="project" value="UniProtKB-KW"/>
</dbReference>
<evidence type="ECO:0000256" key="5">
    <source>
        <dbReference type="ARBA" id="ARBA00022640"/>
    </source>
</evidence>
<dbReference type="Proteomes" id="UP000283269">
    <property type="component" value="Unassembled WGS sequence"/>
</dbReference>
<evidence type="ECO:0000256" key="1">
    <source>
        <dbReference type="ARBA" id="ARBA00001946"/>
    </source>
</evidence>
<keyword evidence="11" id="KW-0653">Protein transport</keyword>
<keyword evidence="7" id="KW-0479">Metal-binding</keyword>
<evidence type="ECO:0000256" key="12">
    <source>
        <dbReference type="ARBA" id="ARBA00022989"/>
    </source>
</evidence>
<evidence type="ECO:0000256" key="11">
    <source>
        <dbReference type="ARBA" id="ARBA00022927"/>
    </source>
</evidence>
<accession>A0A409WK22</accession>
<gene>
    <name evidence="17" type="ORF">CVT25_010622</name>
</gene>